<comment type="caution">
    <text evidence="3">The sequence shown here is derived from an EMBL/GenBank/DDBJ whole genome shotgun (WGS) entry which is preliminary data.</text>
</comment>
<evidence type="ECO:0000313" key="5">
    <source>
        <dbReference type="Proteomes" id="UP000663882"/>
    </source>
</evidence>
<dbReference type="Proteomes" id="UP000663882">
    <property type="component" value="Unassembled WGS sequence"/>
</dbReference>
<dbReference type="PROSITE" id="PS51462">
    <property type="entry name" value="NUDIX"/>
    <property type="match status" value="1"/>
</dbReference>
<dbReference type="PANTHER" id="PTHR13030:SF8">
    <property type="entry name" value="ADP-RIBOSE PYROPHOSPHATASE, MITOCHONDRIAL"/>
    <property type="match status" value="1"/>
</dbReference>
<dbReference type="PANTHER" id="PTHR13030">
    <property type="entry name" value="NUDIX HYDROLASE"/>
    <property type="match status" value="1"/>
</dbReference>
<dbReference type="InterPro" id="IPR000086">
    <property type="entry name" value="NUDIX_hydrolase_dom"/>
</dbReference>
<sequence>MNGESNTQEYCRHRDAQYASIKTTVFSDQHLQIPCYLQITKRNENEYSRYRNSNSSREKSLNRTETRLKPHYKCRSLVYDSEAKRFYVPDDKVSWNVDFMDYKPVEYTTTKIQHNPKADSSDPSKITKFNQLDNKIDRRSFTGFYYIDPITQRPRNPIGRTGMTGRGRLYHWGPNHAGDPVVTRWKRDENGSIVYRQIDSHGHLKPVLEFVAIRRRDTKQWALPGGMVDPGEAVSKTIIREFQEEAVRDGLDENQIKRLFSKGYKLYASYVDDPRNTDNAWMETVAMHFHDETGRLTDHLNFQAGDDADQVVWCTIDRTLELYASHKEFLKTAVDRFDAFW</sequence>
<dbReference type="Proteomes" id="UP000663823">
    <property type="component" value="Unassembled WGS sequence"/>
</dbReference>
<dbReference type="InterPro" id="IPR015797">
    <property type="entry name" value="NUDIX_hydrolase-like_dom_sf"/>
</dbReference>
<dbReference type="AlphaFoldDB" id="A0A814EUV6"/>
<dbReference type="EMBL" id="CAJNOO010000545">
    <property type="protein sequence ID" value="CAF0974232.1"/>
    <property type="molecule type" value="Genomic_DNA"/>
</dbReference>
<dbReference type="Pfam" id="PF25969">
    <property type="entry name" value="NUDT9_N"/>
    <property type="match status" value="1"/>
</dbReference>
<dbReference type="Gene3D" id="3.90.79.10">
    <property type="entry name" value="Nucleoside Triphosphate Pyrophosphohydrolase"/>
    <property type="match status" value="1"/>
</dbReference>
<evidence type="ECO:0000256" key="1">
    <source>
        <dbReference type="SAM" id="MobiDB-lite"/>
    </source>
</evidence>
<evidence type="ECO:0000313" key="4">
    <source>
        <dbReference type="EMBL" id="CAF3524531.1"/>
    </source>
</evidence>
<feature type="domain" description="Nudix hydrolase" evidence="2">
    <location>
        <begin position="185"/>
        <end position="336"/>
    </location>
</feature>
<feature type="region of interest" description="Disordered" evidence="1">
    <location>
        <begin position="47"/>
        <end position="66"/>
    </location>
</feature>
<dbReference type="InterPro" id="IPR039989">
    <property type="entry name" value="NUDT9"/>
</dbReference>
<dbReference type="SUPFAM" id="SSF55811">
    <property type="entry name" value="Nudix"/>
    <property type="match status" value="1"/>
</dbReference>
<evidence type="ECO:0000313" key="3">
    <source>
        <dbReference type="EMBL" id="CAF0974232.1"/>
    </source>
</evidence>
<name>A0A814EUV6_9BILA</name>
<reference evidence="3" key="1">
    <citation type="submission" date="2021-02" db="EMBL/GenBank/DDBJ databases">
        <authorList>
            <person name="Nowell W R."/>
        </authorList>
    </citation>
    <scope>NUCLEOTIDE SEQUENCE</scope>
</reference>
<dbReference type="CDD" id="cd03670">
    <property type="entry name" value="NUDIX_ADPRase_Nudt9"/>
    <property type="match status" value="1"/>
</dbReference>
<protein>
    <recommendedName>
        <fullName evidence="2">Nudix hydrolase domain-containing protein</fullName>
    </recommendedName>
</protein>
<evidence type="ECO:0000259" key="2">
    <source>
        <dbReference type="PROSITE" id="PS51462"/>
    </source>
</evidence>
<dbReference type="Pfam" id="PF00293">
    <property type="entry name" value="NUDIX"/>
    <property type="match status" value="1"/>
</dbReference>
<gene>
    <name evidence="4" type="ORF">OTI717_LOCUS2987</name>
    <name evidence="3" type="ORF">RFH988_LOCUS12794</name>
</gene>
<accession>A0A814EUV6</accession>
<organism evidence="3 5">
    <name type="scientific">Rotaria sordida</name>
    <dbReference type="NCBI Taxonomy" id="392033"/>
    <lineage>
        <taxon>Eukaryota</taxon>
        <taxon>Metazoa</taxon>
        <taxon>Spiralia</taxon>
        <taxon>Gnathifera</taxon>
        <taxon>Rotifera</taxon>
        <taxon>Eurotatoria</taxon>
        <taxon>Bdelloidea</taxon>
        <taxon>Philodinida</taxon>
        <taxon>Philodinidae</taxon>
        <taxon>Rotaria</taxon>
    </lineage>
</organism>
<proteinExistence type="predicted"/>
<dbReference type="OrthoDB" id="9972248at2759"/>
<feature type="compositionally biased region" description="Basic and acidic residues" evidence="1">
    <location>
        <begin position="56"/>
        <end position="66"/>
    </location>
</feature>
<dbReference type="EMBL" id="CAJOAX010000155">
    <property type="protein sequence ID" value="CAF3524531.1"/>
    <property type="molecule type" value="Genomic_DNA"/>
</dbReference>
<dbReference type="GO" id="GO:0047631">
    <property type="term" value="F:ADP-ribose diphosphatase activity"/>
    <property type="evidence" value="ECO:0007669"/>
    <property type="project" value="InterPro"/>
</dbReference>